<gene>
    <name evidence="2" type="ORF">KP509_08G058300</name>
</gene>
<dbReference type="AlphaFoldDB" id="A0A8T2UDM0"/>
<comment type="caution">
    <text evidence="2">The sequence shown here is derived from an EMBL/GenBank/DDBJ whole genome shotgun (WGS) entry which is preliminary data.</text>
</comment>
<dbReference type="InterPro" id="IPR025322">
    <property type="entry name" value="PADRE_dom"/>
</dbReference>
<evidence type="ECO:0000256" key="1">
    <source>
        <dbReference type="SAM" id="MobiDB-lite"/>
    </source>
</evidence>
<evidence type="ECO:0000313" key="2">
    <source>
        <dbReference type="EMBL" id="KAH7431645.1"/>
    </source>
</evidence>
<dbReference type="Proteomes" id="UP000825935">
    <property type="component" value="Chromosome 8"/>
</dbReference>
<sequence length="236" mass="27077">MDYQCCCVEGGEHEYDHNDALSRHQRISNTIQTRRKIRVIAAHSGDVLDLDAVAPDKTITVRDVLLRFPPGHFLASFDADAEHTMMRKLASPLNPDAQVLAAPNTVYVLFPDSRLHTRVMAREYTQFACLIDMEELHAVRQSELEKEEKCRVPASPVLRRSTAKRYCCPDLADCTSQYNNPPDPRWTLQDSRAASFRGKHQSSKGQPVKKHLGYRKRWKPMLESIQEEEEEEEEEA</sequence>
<dbReference type="Pfam" id="PF14009">
    <property type="entry name" value="PADRE"/>
    <property type="match status" value="1"/>
</dbReference>
<keyword evidence="3" id="KW-1185">Reference proteome</keyword>
<accession>A0A8T2UDM0</accession>
<reference evidence="2" key="1">
    <citation type="submission" date="2021-08" db="EMBL/GenBank/DDBJ databases">
        <title>WGS assembly of Ceratopteris richardii.</title>
        <authorList>
            <person name="Marchant D.B."/>
            <person name="Chen G."/>
            <person name="Jenkins J."/>
            <person name="Shu S."/>
            <person name="Leebens-Mack J."/>
            <person name="Grimwood J."/>
            <person name="Schmutz J."/>
            <person name="Soltis P."/>
            <person name="Soltis D."/>
            <person name="Chen Z.-H."/>
        </authorList>
    </citation>
    <scope>NUCLEOTIDE SEQUENCE</scope>
    <source>
        <strain evidence="2">Whitten #5841</strain>
        <tissue evidence="2">Leaf</tissue>
    </source>
</reference>
<name>A0A8T2UDM0_CERRI</name>
<dbReference type="OrthoDB" id="1922322at2759"/>
<dbReference type="PANTHER" id="PTHR33052">
    <property type="entry name" value="DUF4228 DOMAIN PROTEIN-RELATED"/>
    <property type="match status" value="1"/>
</dbReference>
<evidence type="ECO:0000313" key="3">
    <source>
        <dbReference type="Proteomes" id="UP000825935"/>
    </source>
</evidence>
<organism evidence="2 3">
    <name type="scientific">Ceratopteris richardii</name>
    <name type="common">Triangle waterfern</name>
    <dbReference type="NCBI Taxonomy" id="49495"/>
    <lineage>
        <taxon>Eukaryota</taxon>
        <taxon>Viridiplantae</taxon>
        <taxon>Streptophyta</taxon>
        <taxon>Embryophyta</taxon>
        <taxon>Tracheophyta</taxon>
        <taxon>Polypodiopsida</taxon>
        <taxon>Polypodiidae</taxon>
        <taxon>Polypodiales</taxon>
        <taxon>Pteridineae</taxon>
        <taxon>Pteridaceae</taxon>
        <taxon>Parkerioideae</taxon>
        <taxon>Ceratopteris</taxon>
    </lineage>
</organism>
<dbReference type="EMBL" id="CM035413">
    <property type="protein sequence ID" value="KAH7431645.1"/>
    <property type="molecule type" value="Genomic_DNA"/>
</dbReference>
<proteinExistence type="predicted"/>
<feature type="region of interest" description="Disordered" evidence="1">
    <location>
        <begin position="180"/>
        <end position="215"/>
    </location>
</feature>
<feature type="compositionally biased region" description="Basic residues" evidence="1">
    <location>
        <begin position="197"/>
        <end position="215"/>
    </location>
</feature>
<protein>
    <submittedName>
        <fullName evidence="2">Uncharacterized protein</fullName>
    </submittedName>
</protein>